<evidence type="ECO:0000313" key="7">
    <source>
        <dbReference type="Proteomes" id="UP000238071"/>
    </source>
</evidence>
<feature type="compositionally biased region" description="Low complexity" evidence="4">
    <location>
        <begin position="206"/>
        <end position="216"/>
    </location>
</feature>
<dbReference type="PANTHER" id="PTHR30332">
    <property type="entry name" value="PROBABLE GENERAL SECRETION PATHWAY PROTEIN D"/>
    <property type="match status" value="1"/>
</dbReference>
<evidence type="ECO:0000256" key="3">
    <source>
        <dbReference type="ARBA" id="ARBA00023237"/>
    </source>
</evidence>
<dbReference type="InterPro" id="IPR011662">
    <property type="entry name" value="Secretin/TonB_short_N"/>
</dbReference>
<dbReference type="InterPro" id="IPR011514">
    <property type="entry name" value="Secretin_N_2"/>
</dbReference>
<dbReference type="SMART" id="SM00965">
    <property type="entry name" value="STN"/>
    <property type="match status" value="1"/>
</dbReference>
<dbReference type="GO" id="GO:0015627">
    <property type="term" value="C:type II protein secretion system complex"/>
    <property type="evidence" value="ECO:0007669"/>
    <property type="project" value="TreeGrafter"/>
</dbReference>
<organism evidence="6 7">
    <name type="scientific">Methylobacter tundripaludum</name>
    <dbReference type="NCBI Taxonomy" id="173365"/>
    <lineage>
        <taxon>Bacteria</taxon>
        <taxon>Pseudomonadati</taxon>
        <taxon>Pseudomonadota</taxon>
        <taxon>Gammaproteobacteria</taxon>
        <taxon>Methylococcales</taxon>
        <taxon>Methylococcaceae</taxon>
        <taxon>Methylobacter</taxon>
    </lineage>
</organism>
<evidence type="ECO:0000256" key="2">
    <source>
        <dbReference type="ARBA" id="ARBA00023136"/>
    </source>
</evidence>
<evidence type="ECO:0000313" key="6">
    <source>
        <dbReference type="EMBL" id="PPK72763.1"/>
    </source>
</evidence>
<evidence type="ECO:0000256" key="4">
    <source>
        <dbReference type="SAM" id="MobiDB-lite"/>
    </source>
</evidence>
<keyword evidence="1" id="KW-0813">Transport</keyword>
<dbReference type="InterPro" id="IPR004846">
    <property type="entry name" value="T2SS/T3SS_dom"/>
</dbReference>
<dbReference type="InterPro" id="IPR050810">
    <property type="entry name" value="Bact_Secretion_Sys_Channel"/>
</dbReference>
<dbReference type="Proteomes" id="UP000238071">
    <property type="component" value="Unassembled WGS sequence"/>
</dbReference>
<keyword evidence="3" id="KW-0998">Cell outer membrane</keyword>
<dbReference type="GO" id="GO:0019867">
    <property type="term" value="C:outer membrane"/>
    <property type="evidence" value="ECO:0007669"/>
    <property type="project" value="InterPro"/>
</dbReference>
<dbReference type="PANTHER" id="PTHR30332:SF17">
    <property type="entry name" value="TYPE IV PILIATION SYSTEM PROTEIN DR_0774-RELATED"/>
    <property type="match status" value="1"/>
</dbReference>
<proteinExistence type="predicted"/>
<feature type="compositionally biased region" description="Gly residues" evidence="4">
    <location>
        <begin position="186"/>
        <end position="205"/>
    </location>
</feature>
<keyword evidence="7" id="KW-1185">Reference proteome</keyword>
<dbReference type="EMBL" id="PTIY01000003">
    <property type="protein sequence ID" value="PPK72763.1"/>
    <property type="molecule type" value="Genomic_DNA"/>
</dbReference>
<dbReference type="Pfam" id="PF00263">
    <property type="entry name" value="Secretin"/>
    <property type="match status" value="1"/>
</dbReference>
<dbReference type="Gene3D" id="3.30.1370.130">
    <property type="match status" value="1"/>
</dbReference>
<evidence type="ECO:0000259" key="5">
    <source>
        <dbReference type="SMART" id="SM00965"/>
    </source>
</evidence>
<dbReference type="GO" id="GO:0009306">
    <property type="term" value="P:protein secretion"/>
    <property type="evidence" value="ECO:0007669"/>
    <property type="project" value="InterPro"/>
</dbReference>
<dbReference type="Pfam" id="PF07655">
    <property type="entry name" value="Secretin_N_2"/>
    <property type="match status" value="1"/>
</dbReference>
<comment type="caution">
    <text evidence="6">The sequence shown here is derived from an EMBL/GenBank/DDBJ whole genome shotgun (WGS) entry which is preliminary data.</text>
</comment>
<reference evidence="6 7" key="1">
    <citation type="submission" date="2018-02" db="EMBL/GenBank/DDBJ databases">
        <title>Subsurface microbial communities from deep shales in Ohio and West Virginia, USA.</title>
        <authorList>
            <person name="Wrighton K."/>
        </authorList>
    </citation>
    <scope>NUCLEOTIDE SEQUENCE [LARGE SCALE GENOMIC DNA]</scope>
    <source>
        <strain evidence="6 7">OWC-G53F</strain>
    </source>
</reference>
<dbReference type="PRINTS" id="PR00811">
    <property type="entry name" value="BCTERIALGSPD"/>
</dbReference>
<dbReference type="RefSeq" id="WP_104422854.1">
    <property type="nucleotide sequence ID" value="NZ_PTIY01000003.1"/>
</dbReference>
<name>A0A2S6H5P3_9GAMM</name>
<feature type="domain" description="Secretin/TonB short N-terminal" evidence="5">
    <location>
        <begin position="97"/>
        <end position="145"/>
    </location>
</feature>
<keyword evidence="2" id="KW-0472">Membrane</keyword>
<accession>A0A2S6H5P3</accession>
<protein>
    <submittedName>
        <fullName evidence="6">MSHA biogenesis protein MshL</fullName>
    </submittedName>
</protein>
<dbReference type="AlphaFoldDB" id="A0A2S6H5P3"/>
<dbReference type="InterPro" id="IPR001775">
    <property type="entry name" value="GspD/PilQ"/>
</dbReference>
<feature type="region of interest" description="Disordered" evidence="4">
    <location>
        <begin position="165"/>
        <end position="226"/>
    </location>
</feature>
<gene>
    <name evidence="6" type="ORF">B0F88_103201</name>
</gene>
<dbReference type="OrthoDB" id="9775455at2"/>
<dbReference type="GO" id="GO:0009297">
    <property type="term" value="P:pilus assembly"/>
    <property type="evidence" value="ECO:0007669"/>
    <property type="project" value="InterPro"/>
</dbReference>
<feature type="compositionally biased region" description="Polar residues" evidence="4">
    <location>
        <begin position="217"/>
        <end position="226"/>
    </location>
</feature>
<sequence length="556" mass="59564">MNTPHSFITMTLTLLLVSCATLHPQKSSNIADTFSDASSRPHSNAQTPAAVTDALVPDFNQTLSASQSTTQQARLNISVNEADAREFFMGLVVDSEENMLVHPEVTGTISLDLKNVTIPQVLDAVQKLYGYDYKKNDMGYIIYPATLQTKTFKIDRLDLLRIGNSNTSVSSGRQGGQSGNPQGSGSSQGSGSQGGSGGGSGGGQQGSNPQGNNPQGTATGSSSSSVRTITKTDFWQELKDTLNHIIAVDPQATVDINQQSGIVIVRAKPMQLREIESFLSDTQSQISRQVILEAKILEVDLDDSHQDGVNWESIVKEGINKAPLLTGVGAMNPATFTSIFTLGANSGDFRAFVELMESQGKTNVLSSPRISTLNNQTAIIKVGADEYFATGFTGGTPGTSTTASTGPTILIDVFFSGISLAVTPQIDDNDDITLHIHPSISQVKKDTKDFGLDITLPLALTTVRESDSIVKAKNGQIIVLGGLMQETDTENKQGITGLAGIPYIGNLFRINTGETKKSELIILLKATFIGSDADWQNDINSSKRRFEKLDSQPRWK</sequence>
<evidence type="ECO:0000256" key="1">
    <source>
        <dbReference type="ARBA" id="ARBA00022448"/>
    </source>
</evidence>